<evidence type="ECO:0000313" key="2">
    <source>
        <dbReference type="Proteomes" id="UP000483820"/>
    </source>
</evidence>
<evidence type="ECO:0000313" key="1">
    <source>
        <dbReference type="EMBL" id="KAF1762792.1"/>
    </source>
</evidence>
<dbReference type="Proteomes" id="UP000483820">
    <property type="component" value="Chromosome III"/>
</dbReference>
<sequence length="156" mass="17581">MEENWLILKNLSIKSVSVERLAAHTKHRHAPKSVICGYCEEPFGKSGELMSSADWDEFSDHITKEAVKKRMYRHGTSCTDGSVPVALRGVGACPHGPPVKCKNFPLCPGAECIYSHNMCRYESTCNKTSCPFDHPNRPRTCMTCVNDMKIKRSRNY</sequence>
<reference evidence="1 2" key="1">
    <citation type="submission" date="2019-12" db="EMBL/GenBank/DDBJ databases">
        <title>Chromosome-level assembly of the Caenorhabditis remanei genome.</title>
        <authorList>
            <person name="Teterina A.A."/>
            <person name="Willis J.H."/>
            <person name="Phillips P.C."/>
        </authorList>
    </citation>
    <scope>NUCLEOTIDE SEQUENCE [LARGE SCALE GENOMIC DNA]</scope>
    <source>
        <strain evidence="1 2">PX506</strain>
        <tissue evidence="1">Whole organism</tissue>
    </source>
</reference>
<dbReference type="RefSeq" id="XP_053587764.1">
    <property type="nucleotide sequence ID" value="XM_053728187.1"/>
</dbReference>
<gene>
    <name evidence="1" type="ORF">GCK72_011055</name>
</gene>
<dbReference type="Gene3D" id="4.10.1000.40">
    <property type="match status" value="1"/>
</dbReference>
<organism evidence="1 2">
    <name type="scientific">Caenorhabditis remanei</name>
    <name type="common">Caenorhabditis vulgaris</name>
    <dbReference type="NCBI Taxonomy" id="31234"/>
    <lineage>
        <taxon>Eukaryota</taxon>
        <taxon>Metazoa</taxon>
        <taxon>Ecdysozoa</taxon>
        <taxon>Nematoda</taxon>
        <taxon>Chromadorea</taxon>
        <taxon>Rhabditida</taxon>
        <taxon>Rhabditina</taxon>
        <taxon>Rhabditomorpha</taxon>
        <taxon>Rhabditoidea</taxon>
        <taxon>Rhabditidae</taxon>
        <taxon>Peloderinae</taxon>
        <taxon>Caenorhabditis</taxon>
    </lineage>
</organism>
<dbReference type="GeneID" id="9800191"/>
<dbReference type="EMBL" id="WUAV01000003">
    <property type="protein sequence ID" value="KAF1762792.1"/>
    <property type="molecule type" value="Genomic_DNA"/>
</dbReference>
<comment type="caution">
    <text evidence="1">The sequence shown here is derived from an EMBL/GenBank/DDBJ whole genome shotgun (WGS) entry which is preliminary data.</text>
</comment>
<name>A0A6A5H8S8_CAERE</name>
<dbReference type="KEGG" id="crq:GCK72_011055"/>
<dbReference type="CTD" id="9800191"/>
<protein>
    <submittedName>
        <fullName evidence="1">Uncharacterized protein</fullName>
    </submittedName>
</protein>
<proteinExistence type="predicted"/>
<dbReference type="AlphaFoldDB" id="A0A6A5H8S8"/>
<accession>A0A6A5H8S8</accession>